<dbReference type="RefSeq" id="WP_280624994.1">
    <property type="nucleotide sequence ID" value="NZ_CP165735.1"/>
</dbReference>
<sequence>MTHTDLPCNDLPFSDVVSMGETMALMKAATPGPLAHAGSLELGMGGAETNVAIALKRLGTSVTWLGRVGQDSLGDLVLREVAAEGITTLGIRDAGAPTGLMIKERRTPEHLKVWYYRSASAGSRLAPEDVPVDAIRNAKLLHLTGITPALSETAREAALYAVSVAREAGVSVSFDLNYRAALWTEEEAGPVFRKFIELADIVFAGDDEAVIAVGRGVDSLELAHRIAALGPGQVIIKNGPQGCAAVIDGTEYHQEAIRINAVDTVGAGDAFVAGYISDLLAGASIKDRLVTAVRTGAFACLVPGDWEGMPRRNELELLDASDPVAR</sequence>
<dbReference type="PANTHER" id="PTHR43085:SF1">
    <property type="entry name" value="PSEUDOURIDINE KINASE-RELATED"/>
    <property type="match status" value="1"/>
</dbReference>
<dbReference type="InterPro" id="IPR029056">
    <property type="entry name" value="Ribokinase-like"/>
</dbReference>
<name>A0AB39YNK3_9MICC</name>
<evidence type="ECO:0000256" key="6">
    <source>
        <dbReference type="RuleBase" id="RU003704"/>
    </source>
</evidence>
<dbReference type="PANTHER" id="PTHR43085">
    <property type="entry name" value="HEXOKINASE FAMILY MEMBER"/>
    <property type="match status" value="1"/>
</dbReference>
<dbReference type="Gene3D" id="3.40.1190.20">
    <property type="match status" value="1"/>
</dbReference>
<dbReference type="InterPro" id="IPR050306">
    <property type="entry name" value="PfkB_Carbo_kinase"/>
</dbReference>
<keyword evidence="2 6" id="KW-0808">Transferase</keyword>
<keyword evidence="4 6" id="KW-0418">Kinase</keyword>
<proteinExistence type="inferred from homology"/>
<evidence type="ECO:0000313" key="8">
    <source>
        <dbReference type="EMBL" id="XDV71508.1"/>
    </source>
</evidence>
<dbReference type="GO" id="GO:0006000">
    <property type="term" value="P:fructose metabolic process"/>
    <property type="evidence" value="ECO:0007669"/>
    <property type="project" value="UniProtKB-ARBA"/>
</dbReference>
<dbReference type="InterPro" id="IPR011611">
    <property type="entry name" value="PfkB_dom"/>
</dbReference>
<protein>
    <submittedName>
        <fullName evidence="8">Sugar kinase</fullName>
    </submittedName>
</protein>
<dbReference type="CDD" id="cd01166">
    <property type="entry name" value="KdgK"/>
    <property type="match status" value="1"/>
</dbReference>
<dbReference type="Pfam" id="PF00294">
    <property type="entry name" value="PfkB"/>
    <property type="match status" value="1"/>
</dbReference>
<dbReference type="GO" id="GO:0005524">
    <property type="term" value="F:ATP binding"/>
    <property type="evidence" value="ECO:0007669"/>
    <property type="project" value="UniProtKB-KW"/>
</dbReference>
<accession>A0AB39YNK3</accession>
<feature type="domain" description="Carbohydrate kinase PfkB" evidence="7">
    <location>
        <begin position="15"/>
        <end position="309"/>
    </location>
</feature>
<keyword evidence="3" id="KW-0547">Nucleotide-binding</keyword>
<keyword evidence="5" id="KW-0067">ATP-binding</keyword>
<dbReference type="PROSITE" id="PS00584">
    <property type="entry name" value="PFKB_KINASES_2"/>
    <property type="match status" value="1"/>
</dbReference>
<evidence type="ECO:0000256" key="2">
    <source>
        <dbReference type="ARBA" id="ARBA00022679"/>
    </source>
</evidence>
<dbReference type="AlphaFoldDB" id="A0AB39YNK3"/>
<dbReference type="SUPFAM" id="SSF53613">
    <property type="entry name" value="Ribokinase-like"/>
    <property type="match status" value="1"/>
</dbReference>
<evidence type="ECO:0000256" key="1">
    <source>
        <dbReference type="ARBA" id="ARBA00010688"/>
    </source>
</evidence>
<evidence type="ECO:0000256" key="4">
    <source>
        <dbReference type="ARBA" id="ARBA00022777"/>
    </source>
</evidence>
<dbReference type="InterPro" id="IPR002139">
    <property type="entry name" value="Ribo/fructo_kinase"/>
</dbReference>
<evidence type="ECO:0000256" key="3">
    <source>
        <dbReference type="ARBA" id="ARBA00022741"/>
    </source>
</evidence>
<evidence type="ECO:0000259" key="7">
    <source>
        <dbReference type="Pfam" id="PF00294"/>
    </source>
</evidence>
<reference evidence="8" key="1">
    <citation type="submission" date="2024-07" db="EMBL/GenBank/DDBJ databases">
        <authorList>
            <person name="Li J."/>
            <person name="Wei H."/>
            <person name="Ma J."/>
        </authorList>
    </citation>
    <scope>NUCLEOTIDE SEQUENCE</scope>
    <source>
        <strain evidence="8">AMU7</strain>
    </source>
</reference>
<organism evidence="8">
    <name type="scientific">Paenarthrobacter sp. AMU7</name>
    <dbReference type="NCBI Taxonomy" id="3162492"/>
    <lineage>
        <taxon>Bacteria</taxon>
        <taxon>Bacillati</taxon>
        <taxon>Actinomycetota</taxon>
        <taxon>Actinomycetes</taxon>
        <taxon>Micrococcales</taxon>
        <taxon>Micrococcaceae</taxon>
        <taxon>Paenarthrobacter</taxon>
    </lineage>
</organism>
<evidence type="ECO:0000256" key="5">
    <source>
        <dbReference type="ARBA" id="ARBA00022840"/>
    </source>
</evidence>
<dbReference type="GO" id="GO:0008865">
    <property type="term" value="F:fructokinase activity"/>
    <property type="evidence" value="ECO:0007669"/>
    <property type="project" value="UniProtKB-ARBA"/>
</dbReference>
<comment type="similarity">
    <text evidence="1 6">Belongs to the carbohydrate kinase PfkB family.</text>
</comment>
<dbReference type="InterPro" id="IPR002173">
    <property type="entry name" value="Carboh/pur_kinase_PfkB_CS"/>
</dbReference>
<gene>
    <name evidence="8" type="ORF">ABQM86_21545</name>
</gene>
<dbReference type="EMBL" id="CP165735">
    <property type="protein sequence ID" value="XDV71508.1"/>
    <property type="molecule type" value="Genomic_DNA"/>
</dbReference>
<dbReference type="PRINTS" id="PR00990">
    <property type="entry name" value="RIBOKINASE"/>
</dbReference>